<organism evidence="6 7">
    <name type="scientific">Rhynchospora breviuscula</name>
    <dbReference type="NCBI Taxonomy" id="2022672"/>
    <lineage>
        <taxon>Eukaryota</taxon>
        <taxon>Viridiplantae</taxon>
        <taxon>Streptophyta</taxon>
        <taxon>Embryophyta</taxon>
        <taxon>Tracheophyta</taxon>
        <taxon>Spermatophyta</taxon>
        <taxon>Magnoliopsida</taxon>
        <taxon>Liliopsida</taxon>
        <taxon>Poales</taxon>
        <taxon>Cyperaceae</taxon>
        <taxon>Cyperoideae</taxon>
        <taxon>Rhynchosporeae</taxon>
        <taxon>Rhynchospora</taxon>
    </lineage>
</organism>
<dbReference type="PROSITE" id="PS51720">
    <property type="entry name" value="G_AIG1"/>
    <property type="match status" value="1"/>
</dbReference>
<reference evidence="6" key="1">
    <citation type="journal article" date="2022" name="Cell">
        <title>Repeat-based holocentromeres influence genome architecture and karyotype evolution.</title>
        <authorList>
            <person name="Hofstatter P.G."/>
            <person name="Thangavel G."/>
            <person name="Lux T."/>
            <person name="Neumann P."/>
            <person name="Vondrak T."/>
            <person name="Novak P."/>
            <person name="Zhang M."/>
            <person name="Costa L."/>
            <person name="Castellani M."/>
            <person name="Scott A."/>
            <person name="Toegelov H."/>
            <person name="Fuchs J."/>
            <person name="Mata-Sucre Y."/>
            <person name="Dias Y."/>
            <person name="Vanzela A.L.L."/>
            <person name="Huettel B."/>
            <person name="Almeida C.C.S."/>
            <person name="Simkova H."/>
            <person name="Souza G."/>
            <person name="Pedrosa-Harand A."/>
            <person name="Macas J."/>
            <person name="Mayer K.F.X."/>
            <person name="Houben A."/>
            <person name="Marques A."/>
        </authorList>
    </citation>
    <scope>NUCLEOTIDE SEQUENCE</scope>
    <source>
        <strain evidence="6">RhyBre1mFocal</strain>
    </source>
</reference>
<evidence type="ECO:0000313" key="6">
    <source>
        <dbReference type="EMBL" id="KAJ1696425.1"/>
    </source>
</evidence>
<name>A0A9Q0CMF7_9POAL</name>
<comment type="similarity">
    <text evidence="1">Belongs to the TRAFAC class TrmE-Era-EngA-EngB-Septin-like GTPase superfamily. AIG1/Toc34/Toc159-like paraseptin GTPase family. IAN subfamily.</text>
</comment>
<dbReference type="SUPFAM" id="SSF52540">
    <property type="entry name" value="P-loop containing nucleoside triphosphate hydrolases"/>
    <property type="match status" value="1"/>
</dbReference>
<dbReference type="EMBL" id="JAMQYH010000002">
    <property type="protein sequence ID" value="KAJ1696425.1"/>
    <property type="molecule type" value="Genomic_DNA"/>
</dbReference>
<dbReference type="InterPro" id="IPR045058">
    <property type="entry name" value="GIMA/IAN/Toc"/>
</dbReference>
<comment type="caution">
    <text evidence="6">The sequence shown here is derived from an EMBL/GenBank/DDBJ whole genome shotgun (WGS) entry which is preliminary data.</text>
</comment>
<sequence>MGGSSAMEDDWELTSTNDALTLVLVGKLGYGKSATGNSILSRKAFVSRSCMTGVTGTCQLESTVLRDGRTVNVIDTPGMFDWSVGSEDIGKEIVKCVNMAKDGIHAVIMVFSIRSRFSEGEETTLERLQMFFGERIVDYMVIVFTGGDDLEEDESFTDYLSQAPTPVQTIIQMCNNRVVLFNNKTKDKNEKNSQVQQLLFYVDSIIANNGGKPFSDEIFRELKQGALRLHDKEKVIENLKGYSAEQIAVLKKEIYKSYDEQLARITEMVEQKLNSTIERLEKELAEEQAARLQAQKIAEDARLKSDDEIRKLKKSLEKAQKETEEFRKLAQGGRCAIL</sequence>
<feature type="domain" description="AIG1-type G" evidence="5">
    <location>
        <begin position="17"/>
        <end position="223"/>
    </location>
</feature>
<dbReference type="Pfam" id="PF04548">
    <property type="entry name" value="AIG1"/>
    <property type="match status" value="1"/>
</dbReference>
<dbReference type="Gene3D" id="3.40.50.300">
    <property type="entry name" value="P-loop containing nucleotide triphosphate hydrolases"/>
    <property type="match status" value="1"/>
</dbReference>
<keyword evidence="3" id="KW-0342">GTP-binding</keyword>
<dbReference type="GO" id="GO:0005525">
    <property type="term" value="F:GTP binding"/>
    <property type="evidence" value="ECO:0007669"/>
    <property type="project" value="UniProtKB-KW"/>
</dbReference>
<dbReference type="Proteomes" id="UP001151287">
    <property type="component" value="Unassembled WGS sequence"/>
</dbReference>
<evidence type="ECO:0000256" key="3">
    <source>
        <dbReference type="ARBA" id="ARBA00023134"/>
    </source>
</evidence>
<keyword evidence="7" id="KW-1185">Reference proteome</keyword>
<dbReference type="CDD" id="cd01852">
    <property type="entry name" value="AIG1"/>
    <property type="match status" value="1"/>
</dbReference>
<evidence type="ECO:0000256" key="2">
    <source>
        <dbReference type="ARBA" id="ARBA00022741"/>
    </source>
</evidence>
<proteinExistence type="inferred from homology"/>
<feature type="coiled-coil region" evidence="4">
    <location>
        <begin position="263"/>
        <end position="329"/>
    </location>
</feature>
<gene>
    <name evidence="6" type="ORF">LUZ63_004937</name>
</gene>
<keyword evidence="2" id="KW-0547">Nucleotide-binding</keyword>
<evidence type="ECO:0000259" key="5">
    <source>
        <dbReference type="PROSITE" id="PS51720"/>
    </source>
</evidence>
<evidence type="ECO:0000256" key="4">
    <source>
        <dbReference type="SAM" id="Coils"/>
    </source>
</evidence>
<protein>
    <recommendedName>
        <fullName evidence="5">AIG1-type G domain-containing protein</fullName>
    </recommendedName>
</protein>
<evidence type="ECO:0000313" key="7">
    <source>
        <dbReference type="Proteomes" id="UP001151287"/>
    </source>
</evidence>
<evidence type="ECO:0000256" key="1">
    <source>
        <dbReference type="ARBA" id="ARBA00008535"/>
    </source>
</evidence>
<keyword evidence="4" id="KW-0175">Coiled coil</keyword>
<dbReference type="OrthoDB" id="8954335at2759"/>
<accession>A0A9Q0CMF7</accession>
<dbReference type="PANTHER" id="PTHR10903:SF184">
    <property type="entry name" value="GTP-BINDING PROTEIN A"/>
    <property type="match status" value="1"/>
</dbReference>
<dbReference type="AlphaFoldDB" id="A0A9Q0CMF7"/>
<dbReference type="FunFam" id="3.40.50.300:FF:000840">
    <property type="entry name" value="Immune-associated nucleotide-binding protein 9"/>
    <property type="match status" value="1"/>
</dbReference>
<dbReference type="InterPro" id="IPR027417">
    <property type="entry name" value="P-loop_NTPase"/>
</dbReference>
<dbReference type="PANTHER" id="PTHR10903">
    <property type="entry name" value="GTPASE, IMAP FAMILY MEMBER-RELATED"/>
    <property type="match status" value="1"/>
</dbReference>
<dbReference type="InterPro" id="IPR006703">
    <property type="entry name" value="G_AIG1"/>
</dbReference>